<name>A0ABQ5JC88_9ASTR</name>
<reference evidence="2" key="1">
    <citation type="journal article" date="2022" name="Int. J. Mol. Sci.">
        <title>Draft Genome of Tanacetum Coccineum: Genomic Comparison of Closely Related Tanacetum-Family Plants.</title>
        <authorList>
            <person name="Yamashiro T."/>
            <person name="Shiraishi A."/>
            <person name="Nakayama K."/>
            <person name="Satake H."/>
        </authorList>
    </citation>
    <scope>NUCLEOTIDE SEQUENCE</scope>
</reference>
<protein>
    <submittedName>
        <fullName evidence="2">Uncharacterized protein</fullName>
    </submittedName>
</protein>
<dbReference type="EMBL" id="BQNB010021695">
    <property type="protein sequence ID" value="GJU09088.1"/>
    <property type="molecule type" value="Genomic_DNA"/>
</dbReference>
<reference evidence="2" key="2">
    <citation type="submission" date="2022-01" db="EMBL/GenBank/DDBJ databases">
        <authorList>
            <person name="Yamashiro T."/>
            <person name="Shiraishi A."/>
            <person name="Satake H."/>
            <person name="Nakayama K."/>
        </authorList>
    </citation>
    <scope>NUCLEOTIDE SEQUENCE</scope>
</reference>
<accession>A0ABQ5JC88</accession>
<gene>
    <name evidence="2" type="ORF">Tco_1125518</name>
</gene>
<organism evidence="2 3">
    <name type="scientific">Tanacetum coccineum</name>
    <dbReference type="NCBI Taxonomy" id="301880"/>
    <lineage>
        <taxon>Eukaryota</taxon>
        <taxon>Viridiplantae</taxon>
        <taxon>Streptophyta</taxon>
        <taxon>Embryophyta</taxon>
        <taxon>Tracheophyta</taxon>
        <taxon>Spermatophyta</taxon>
        <taxon>Magnoliopsida</taxon>
        <taxon>eudicotyledons</taxon>
        <taxon>Gunneridae</taxon>
        <taxon>Pentapetalae</taxon>
        <taxon>asterids</taxon>
        <taxon>campanulids</taxon>
        <taxon>Asterales</taxon>
        <taxon>Asteraceae</taxon>
        <taxon>Asteroideae</taxon>
        <taxon>Anthemideae</taxon>
        <taxon>Anthemidinae</taxon>
        <taxon>Tanacetum</taxon>
    </lineage>
</organism>
<evidence type="ECO:0000256" key="1">
    <source>
        <dbReference type="SAM" id="MobiDB-lite"/>
    </source>
</evidence>
<keyword evidence="3" id="KW-1185">Reference proteome</keyword>
<sequence>MHEWGTITGRPRQYINDLLQEVPFQTHHCHSFLPSKHGANKLNNMSLKNEAQICKHRIDTKYTPWLQPQYGSGFPAKDTDIQEKEQKESQKQQIQARSGKDQVKSKSKVIHMKKIQLEGLKLPKPQVVLLR</sequence>
<evidence type="ECO:0000313" key="3">
    <source>
        <dbReference type="Proteomes" id="UP001151760"/>
    </source>
</evidence>
<feature type="region of interest" description="Disordered" evidence="1">
    <location>
        <begin position="69"/>
        <end position="108"/>
    </location>
</feature>
<proteinExistence type="predicted"/>
<evidence type="ECO:0000313" key="2">
    <source>
        <dbReference type="EMBL" id="GJU09088.1"/>
    </source>
</evidence>
<feature type="compositionally biased region" description="Basic and acidic residues" evidence="1">
    <location>
        <begin position="77"/>
        <end position="90"/>
    </location>
</feature>
<dbReference type="Proteomes" id="UP001151760">
    <property type="component" value="Unassembled WGS sequence"/>
</dbReference>
<comment type="caution">
    <text evidence="2">The sequence shown here is derived from an EMBL/GenBank/DDBJ whole genome shotgun (WGS) entry which is preliminary data.</text>
</comment>